<gene>
    <name evidence="1" type="ORF">MNBD_ALPHA11-805</name>
</gene>
<proteinExistence type="predicted"/>
<reference evidence="1" key="1">
    <citation type="submission" date="2018-06" db="EMBL/GenBank/DDBJ databases">
        <authorList>
            <person name="Zhirakovskaya E."/>
        </authorList>
    </citation>
    <scope>NUCLEOTIDE SEQUENCE</scope>
</reference>
<dbReference type="EMBL" id="UOEQ01000433">
    <property type="protein sequence ID" value="VAW22850.1"/>
    <property type="molecule type" value="Genomic_DNA"/>
</dbReference>
<dbReference type="AlphaFoldDB" id="A0A3B0U1J7"/>
<evidence type="ECO:0000313" key="1">
    <source>
        <dbReference type="EMBL" id="VAW22850.1"/>
    </source>
</evidence>
<dbReference type="InterPro" id="IPR011008">
    <property type="entry name" value="Dimeric_a/b-barrel"/>
</dbReference>
<sequence>MIKISSHFARLCPDFLAGTIKQFAKGQIMIEIIVYNIKEDQLDSFNVLKPQLIKEAMTIPGIISSKTHVSESNKWQFVDVMEWESNEAMKDGFEAFKILPSTKDFMALMTGPPVFAGKFKGEDV</sequence>
<accession>A0A3B0U1J7</accession>
<dbReference type="SUPFAM" id="SSF54909">
    <property type="entry name" value="Dimeric alpha+beta barrel"/>
    <property type="match status" value="1"/>
</dbReference>
<evidence type="ECO:0008006" key="2">
    <source>
        <dbReference type="Google" id="ProtNLM"/>
    </source>
</evidence>
<name>A0A3B0U1J7_9ZZZZ</name>
<protein>
    <recommendedName>
        <fullName evidence="2">ABM domain-containing protein</fullName>
    </recommendedName>
</protein>
<organism evidence="1">
    <name type="scientific">hydrothermal vent metagenome</name>
    <dbReference type="NCBI Taxonomy" id="652676"/>
    <lineage>
        <taxon>unclassified sequences</taxon>
        <taxon>metagenomes</taxon>
        <taxon>ecological metagenomes</taxon>
    </lineage>
</organism>